<name>A0A563E3M0_9MICO</name>
<gene>
    <name evidence="2" type="ORF">FGL98_08685</name>
</gene>
<dbReference type="EMBL" id="VCQV01000009">
    <property type="protein sequence ID" value="TWP36822.1"/>
    <property type="molecule type" value="Genomic_DNA"/>
</dbReference>
<dbReference type="Pfam" id="PF00903">
    <property type="entry name" value="Glyoxalase"/>
    <property type="match status" value="1"/>
</dbReference>
<proteinExistence type="predicted"/>
<dbReference type="PROSITE" id="PS51819">
    <property type="entry name" value="VOC"/>
    <property type="match status" value="1"/>
</dbReference>
<dbReference type="OrthoDB" id="2611891at2"/>
<dbReference type="SUPFAM" id="SSF54593">
    <property type="entry name" value="Glyoxalase/Bleomycin resistance protein/Dihydroxybiphenyl dioxygenase"/>
    <property type="match status" value="1"/>
</dbReference>
<comment type="caution">
    <text evidence="2">The sequence shown here is derived from an EMBL/GenBank/DDBJ whole genome shotgun (WGS) entry which is preliminary data.</text>
</comment>
<reference evidence="2 3" key="1">
    <citation type="submission" date="2019-05" db="EMBL/GenBank/DDBJ databases">
        <authorList>
            <person name="Lee S.D."/>
        </authorList>
    </citation>
    <scope>NUCLEOTIDE SEQUENCE [LARGE SCALE GENOMIC DNA]</scope>
    <source>
        <strain evidence="2 3">C5-26</strain>
    </source>
</reference>
<feature type="domain" description="VOC" evidence="1">
    <location>
        <begin position="3"/>
        <end position="120"/>
    </location>
</feature>
<dbReference type="Gene3D" id="3.10.180.10">
    <property type="entry name" value="2,3-Dihydroxybiphenyl 1,2-Dioxygenase, domain 1"/>
    <property type="match status" value="1"/>
</dbReference>
<dbReference type="RefSeq" id="WP_146316363.1">
    <property type="nucleotide sequence ID" value="NZ_VCQV01000009.1"/>
</dbReference>
<dbReference type="InterPro" id="IPR052164">
    <property type="entry name" value="Anthracycline_SecMetBiosynth"/>
</dbReference>
<dbReference type="InterPro" id="IPR029068">
    <property type="entry name" value="Glyas_Bleomycin-R_OHBP_Dase"/>
</dbReference>
<dbReference type="InterPro" id="IPR004360">
    <property type="entry name" value="Glyas_Fos-R_dOase_dom"/>
</dbReference>
<sequence>MITSVHTLVYSEDPEATRAFLRDVVGWNYTRDEKSAPDWLIFKSGASEVGVHPRMGGEGAARWEQPVHHELSLMCDDIEVTVAELRDRGAEFSGEITDMGFGRGLSMRLPGAGTILVYQPQHAVAYNL</sequence>
<keyword evidence="3" id="KW-1185">Reference proteome</keyword>
<accession>A0A563E3M0</accession>
<dbReference type="PANTHER" id="PTHR33993">
    <property type="entry name" value="GLYOXALASE-RELATED"/>
    <property type="match status" value="1"/>
</dbReference>
<organism evidence="2 3">
    <name type="scientific">Leekyejoonella antrihumi</name>
    <dbReference type="NCBI Taxonomy" id="1660198"/>
    <lineage>
        <taxon>Bacteria</taxon>
        <taxon>Bacillati</taxon>
        <taxon>Actinomycetota</taxon>
        <taxon>Actinomycetes</taxon>
        <taxon>Micrococcales</taxon>
        <taxon>Dermacoccaceae</taxon>
        <taxon>Leekyejoonella</taxon>
    </lineage>
</organism>
<dbReference type="PANTHER" id="PTHR33993:SF14">
    <property type="entry name" value="GB|AAF24581.1"/>
    <property type="match status" value="1"/>
</dbReference>
<evidence type="ECO:0000313" key="3">
    <source>
        <dbReference type="Proteomes" id="UP000320244"/>
    </source>
</evidence>
<dbReference type="AlphaFoldDB" id="A0A563E3M0"/>
<evidence type="ECO:0000259" key="1">
    <source>
        <dbReference type="PROSITE" id="PS51819"/>
    </source>
</evidence>
<dbReference type="InterPro" id="IPR037523">
    <property type="entry name" value="VOC_core"/>
</dbReference>
<reference evidence="2 3" key="2">
    <citation type="submission" date="2019-08" db="EMBL/GenBank/DDBJ databases">
        <title>Jejuicoccus antrihumi gen. nov., sp. nov., a new member of the family Dermacoccaceae isolated from a cave.</title>
        <authorList>
            <person name="Schumann P."/>
            <person name="Kim I.S."/>
        </authorList>
    </citation>
    <scope>NUCLEOTIDE SEQUENCE [LARGE SCALE GENOMIC DNA]</scope>
    <source>
        <strain evidence="2 3">C5-26</strain>
    </source>
</reference>
<evidence type="ECO:0000313" key="2">
    <source>
        <dbReference type="EMBL" id="TWP36822.1"/>
    </source>
</evidence>
<dbReference type="Proteomes" id="UP000320244">
    <property type="component" value="Unassembled WGS sequence"/>
</dbReference>
<protein>
    <submittedName>
        <fullName evidence="2">VOC family protein</fullName>
    </submittedName>
</protein>